<evidence type="ECO:0000256" key="10">
    <source>
        <dbReference type="ARBA" id="ARBA00023209"/>
    </source>
</evidence>
<evidence type="ECO:0000256" key="5">
    <source>
        <dbReference type="ARBA" id="ARBA00022679"/>
    </source>
</evidence>
<protein>
    <recommendedName>
        <fullName evidence="15">Phospholipid/glycerol acyltransferase domain-containing protein</fullName>
    </recommendedName>
</protein>
<keyword evidence="9 14" id="KW-0472">Membrane</keyword>
<evidence type="ECO:0000256" key="4">
    <source>
        <dbReference type="ARBA" id="ARBA00022516"/>
    </source>
</evidence>
<feature type="domain" description="Phospholipid/glycerol acyltransferase" evidence="15">
    <location>
        <begin position="124"/>
        <end position="204"/>
    </location>
</feature>
<keyword evidence="5" id="KW-0808">Transferase</keyword>
<evidence type="ECO:0000256" key="12">
    <source>
        <dbReference type="ARBA" id="ARBA00023315"/>
    </source>
</evidence>
<comment type="caution">
    <text evidence="16">The sequence shown here is derived from an EMBL/GenBank/DDBJ whole genome shotgun (WGS) entry which is preliminary data.</text>
</comment>
<comment type="pathway">
    <text evidence="13">Phospholipid metabolism.</text>
</comment>
<keyword evidence="11" id="KW-1208">Phospholipid metabolism</keyword>
<dbReference type="GO" id="GO:0016020">
    <property type="term" value="C:membrane"/>
    <property type="evidence" value="ECO:0007669"/>
    <property type="project" value="UniProtKB-SubCell"/>
</dbReference>
<dbReference type="GO" id="GO:0019432">
    <property type="term" value="P:triglyceride biosynthetic process"/>
    <property type="evidence" value="ECO:0007669"/>
    <property type="project" value="TreeGrafter"/>
</dbReference>
<dbReference type="InterPro" id="IPR002123">
    <property type="entry name" value="Plipid/glycerol_acylTrfase"/>
</dbReference>
<evidence type="ECO:0000256" key="13">
    <source>
        <dbReference type="ARBA" id="ARBA00025707"/>
    </source>
</evidence>
<accession>A0AAW2H763</accession>
<dbReference type="GO" id="GO:0008654">
    <property type="term" value="P:phospholipid biosynthetic process"/>
    <property type="evidence" value="ECO:0007669"/>
    <property type="project" value="UniProtKB-KW"/>
</dbReference>
<evidence type="ECO:0000256" key="6">
    <source>
        <dbReference type="ARBA" id="ARBA00022692"/>
    </source>
</evidence>
<evidence type="ECO:0000256" key="9">
    <source>
        <dbReference type="ARBA" id="ARBA00023136"/>
    </source>
</evidence>
<evidence type="ECO:0000256" key="7">
    <source>
        <dbReference type="ARBA" id="ARBA00022989"/>
    </source>
</evidence>
<keyword evidence="10" id="KW-0594">Phospholipid biosynthesis</keyword>
<organism evidence="16">
    <name type="scientific">Menopon gallinae</name>
    <name type="common">poultry shaft louse</name>
    <dbReference type="NCBI Taxonomy" id="328185"/>
    <lineage>
        <taxon>Eukaryota</taxon>
        <taxon>Metazoa</taxon>
        <taxon>Ecdysozoa</taxon>
        <taxon>Arthropoda</taxon>
        <taxon>Hexapoda</taxon>
        <taxon>Insecta</taxon>
        <taxon>Pterygota</taxon>
        <taxon>Neoptera</taxon>
        <taxon>Paraneoptera</taxon>
        <taxon>Psocodea</taxon>
        <taxon>Troctomorpha</taxon>
        <taxon>Phthiraptera</taxon>
        <taxon>Amblycera</taxon>
        <taxon>Menoponidae</taxon>
        <taxon>Menopon</taxon>
    </lineage>
</organism>
<evidence type="ECO:0000256" key="3">
    <source>
        <dbReference type="ARBA" id="ARBA00008655"/>
    </source>
</evidence>
<dbReference type="GO" id="GO:0004366">
    <property type="term" value="F:glycerol-3-phosphate O-acyltransferase activity"/>
    <property type="evidence" value="ECO:0007669"/>
    <property type="project" value="TreeGrafter"/>
</dbReference>
<dbReference type="SUPFAM" id="SSF69593">
    <property type="entry name" value="Glycerol-3-phosphate (1)-acyltransferase"/>
    <property type="match status" value="1"/>
</dbReference>
<dbReference type="AlphaFoldDB" id="A0AAW2H763"/>
<evidence type="ECO:0000313" key="16">
    <source>
        <dbReference type="EMBL" id="KAL0265560.1"/>
    </source>
</evidence>
<keyword evidence="12" id="KW-0012">Acyltransferase</keyword>
<comment type="subcellular location">
    <subcellularLocation>
        <location evidence="1">Membrane</location>
    </subcellularLocation>
</comment>
<dbReference type="GO" id="GO:0005783">
    <property type="term" value="C:endoplasmic reticulum"/>
    <property type="evidence" value="ECO:0007669"/>
    <property type="project" value="TreeGrafter"/>
</dbReference>
<evidence type="ECO:0000256" key="8">
    <source>
        <dbReference type="ARBA" id="ARBA00023098"/>
    </source>
</evidence>
<evidence type="ECO:0000256" key="1">
    <source>
        <dbReference type="ARBA" id="ARBA00004370"/>
    </source>
</evidence>
<comment type="similarity">
    <text evidence="3">Belongs to the 1-acyl-sn-glycerol-3-phosphate acyltransferase family.</text>
</comment>
<comment type="pathway">
    <text evidence="2">Lipid metabolism.</text>
</comment>
<dbReference type="CDD" id="cd07991">
    <property type="entry name" value="LPLAT_LPCAT1-like"/>
    <property type="match status" value="1"/>
</dbReference>
<feature type="transmembrane region" description="Helical" evidence="14">
    <location>
        <begin position="66"/>
        <end position="86"/>
    </location>
</feature>
<proteinExistence type="inferred from homology"/>
<reference evidence="16" key="1">
    <citation type="journal article" date="2024" name="Gigascience">
        <title>Chromosome-level genome of the poultry shaft louse Menopon gallinae provides insight into the host-switching and adaptive evolution of parasitic lice.</title>
        <authorList>
            <person name="Xu Y."/>
            <person name="Ma L."/>
            <person name="Liu S."/>
            <person name="Liang Y."/>
            <person name="Liu Q."/>
            <person name="He Z."/>
            <person name="Tian L."/>
            <person name="Duan Y."/>
            <person name="Cai W."/>
            <person name="Li H."/>
            <person name="Song F."/>
        </authorList>
    </citation>
    <scope>NUCLEOTIDE SEQUENCE</scope>
    <source>
        <strain evidence="16">Cailab_2023a</strain>
    </source>
</reference>
<evidence type="ECO:0000256" key="2">
    <source>
        <dbReference type="ARBA" id="ARBA00005189"/>
    </source>
</evidence>
<name>A0AAW2H763_9NEOP</name>
<keyword evidence="6 14" id="KW-0812">Transmembrane</keyword>
<evidence type="ECO:0000256" key="14">
    <source>
        <dbReference type="SAM" id="Phobius"/>
    </source>
</evidence>
<dbReference type="PANTHER" id="PTHR23063:SF2">
    <property type="entry name" value="GLYCEROL-3-PHOSPHATE ACYLTRANSFERASE 4, ISOFORM D-RELATED"/>
    <property type="match status" value="1"/>
</dbReference>
<dbReference type="PANTHER" id="PTHR23063">
    <property type="entry name" value="PHOSPHOLIPID ACYLTRANSFERASE"/>
    <property type="match status" value="1"/>
</dbReference>
<dbReference type="InterPro" id="IPR045252">
    <property type="entry name" value="LPCAT1-like"/>
</dbReference>
<evidence type="ECO:0000256" key="11">
    <source>
        <dbReference type="ARBA" id="ARBA00023264"/>
    </source>
</evidence>
<dbReference type="EMBL" id="JARGDH010000006">
    <property type="protein sequence ID" value="KAL0265560.1"/>
    <property type="molecule type" value="Genomic_DNA"/>
</dbReference>
<keyword evidence="4" id="KW-0444">Lipid biosynthesis</keyword>
<evidence type="ECO:0000259" key="15">
    <source>
        <dbReference type="SMART" id="SM00563"/>
    </source>
</evidence>
<keyword evidence="7 14" id="KW-1133">Transmembrane helix</keyword>
<sequence length="432" mass="50246">MHRPRTARRTMLHDAVDFVAFGIKALHKDDFTKCFKPIHANELDGSGVFYVFSLLIRYTVVLPLRIALLLVCSLAFLLGFLSALAAQSEDCMQRVFLFYIRVFTLIFGVNIKHHGTKRHLAEPHVFVANHTSFLDFIVLSSHKRSDRSDRAKVLAMVRDHVERNRAPMLIFPEGTCVNNKYTVLFQKGAFELDAAVCPVAIRYKKKLLDPYWNTSKHTFFVHLLYLMSRWKLDVDVYWMDPVRRMPGESAADFASRVKEMISAKAGLRSVLWNGYFKSTPVLRDRELLRESFRLVYNEHRLVESEKMKYIYRERSAERRIVRYEKEVCDIESEEDDDHVFYNYNYRKYLDTVLRRYISLKNDPDQLRKAAGRVGLAPEACDPLWLDTSVPNRCRVAAPCGCARAKVQASMPAEKPKVSSRASVIYERLSKYY</sequence>
<gene>
    <name evidence="16" type="ORF">PYX00_011272</name>
</gene>
<keyword evidence="8" id="KW-0443">Lipid metabolism</keyword>
<dbReference type="Pfam" id="PF01553">
    <property type="entry name" value="Acyltransferase"/>
    <property type="match status" value="1"/>
</dbReference>
<dbReference type="SMART" id="SM00563">
    <property type="entry name" value="PlsC"/>
    <property type="match status" value="1"/>
</dbReference>